<dbReference type="Gene3D" id="1.20.1740.10">
    <property type="entry name" value="Amino acid/polyamine transporter I"/>
    <property type="match status" value="1"/>
</dbReference>
<dbReference type="EMBL" id="BMYX01000005">
    <property type="protein sequence ID" value="GGY11560.1"/>
    <property type="molecule type" value="Genomic_DNA"/>
</dbReference>
<dbReference type="GO" id="GO:0005886">
    <property type="term" value="C:plasma membrane"/>
    <property type="evidence" value="ECO:0007669"/>
    <property type="project" value="UniProtKB-SubCell"/>
</dbReference>
<evidence type="ECO:0000313" key="9">
    <source>
        <dbReference type="EMBL" id="GGY11560.1"/>
    </source>
</evidence>
<keyword evidence="4 7" id="KW-0812">Transmembrane</keyword>
<sequence length="453" mass="48865">MTAQPGLMTIFLTLAAALLFLVPTALVAAELATAWPQDGGIFIWVREAFGERLGFVAVWLQWIQMVFGMTSIIMIIAATIAYVIDPALASNKMYMLGMILAIWWGCTLVNMRGLKTLGWVSTVCVCLGVFLPGILLIMCGVTYVLSGNPIMTDVSFTWNNLVPSLSDKGTLGLFIGFIFVVMGMEVSASNVSSIRDARRNYPIAIILVSCIMVALSVIGSAAIFVAIPKENISMTAGLMQAFELYFSKWGFGWLAPVMGLAIALGLIGQVNSWVLGPVRGLQATADSGALPEFLQKTNKHGVPVTLVMIQAVAISLVGILITVMPNVDNFYFMLMGLTGLIYLVAYLFMFSAAIYLRYKRPDVERSFKVPGGNAGMWICSGLGLLISLTAGYLGFFPPGSFKGTAATYQTFQCIGLGVMLVIPFLVYSYGQKARARKEMRIGSPAASTSALRS</sequence>
<reference evidence="9" key="2">
    <citation type="submission" date="2020-09" db="EMBL/GenBank/DDBJ databases">
        <authorList>
            <person name="Sun Q."/>
            <person name="Kim S."/>
        </authorList>
    </citation>
    <scope>NUCLEOTIDE SEQUENCE</scope>
    <source>
        <strain evidence="9">KCTC 32182</strain>
    </source>
</reference>
<keyword evidence="6 7" id="KW-0472">Membrane</keyword>
<evidence type="ECO:0000256" key="5">
    <source>
        <dbReference type="ARBA" id="ARBA00022989"/>
    </source>
</evidence>
<comment type="caution">
    <text evidence="9">The sequence shown here is derived from an EMBL/GenBank/DDBJ whole genome shotgun (WGS) entry which is preliminary data.</text>
</comment>
<feature type="transmembrane region" description="Helical" evidence="7">
    <location>
        <begin position="377"/>
        <end position="396"/>
    </location>
</feature>
<evidence type="ECO:0000256" key="8">
    <source>
        <dbReference type="SAM" id="SignalP"/>
    </source>
</evidence>
<keyword evidence="8" id="KW-0732">Signal</keyword>
<dbReference type="PANTHER" id="PTHR42770:SF15">
    <property type="entry name" value="GLUTAMATE_GAMMA-AMINOBUTYRATE ANTIPORTER-RELATED"/>
    <property type="match status" value="1"/>
</dbReference>
<dbReference type="PANTHER" id="PTHR42770">
    <property type="entry name" value="AMINO ACID TRANSPORTER-RELATED"/>
    <property type="match status" value="1"/>
</dbReference>
<name>A0A918U8Z8_9NEIS</name>
<feature type="transmembrane region" description="Helical" evidence="7">
    <location>
        <begin position="123"/>
        <end position="145"/>
    </location>
</feature>
<dbReference type="PIRSF" id="PIRSF006060">
    <property type="entry name" value="AA_transporter"/>
    <property type="match status" value="1"/>
</dbReference>
<dbReference type="AlphaFoldDB" id="A0A918U8Z8"/>
<feature type="chain" id="PRO_5037862791" evidence="8">
    <location>
        <begin position="29"/>
        <end position="453"/>
    </location>
</feature>
<feature type="transmembrane region" description="Helical" evidence="7">
    <location>
        <begin position="247"/>
        <end position="267"/>
    </location>
</feature>
<feature type="transmembrane region" description="Helical" evidence="7">
    <location>
        <begin position="330"/>
        <end position="356"/>
    </location>
</feature>
<feature type="transmembrane region" description="Helical" evidence="7">
    <location>
        <begin position="94"/>
        <end position="111"/>
    </location>
</feature>
<keyword evidence="3" id="KW-1003">Cell membrane</keyword>
<feature type="transmembrane region" description="Helical" evidence="7">
    <location>
        <begin position="408"/>
        <end position="430"/>
    </location>
</feature>
<feature type="signal peptide" evidence="8">
    <location>
        <begin position="1"/>
        <end position="28"/>
    </location>
</feature>
<comment type="subcellular location">
    <subcellularLocation>
        <location evidence="1">Cell membrane</location>
        <topology evidence="1">Multi-pass membrane protein</topology>
    </subcellularLocation>
</comment>
<proteinExistence type="predicted"/>
<dbReference type="GO" id="GO:0022857">
    <property type="term" value="F:transmembrane transporter activity"/>
    <property type="evidence" value="ECO:0007669"/>
    <property type="project" value="InterPro"/>
</dbReference>
<feature type="transmembrane region" description="Helical" evidence="7">
    <location>
        <begin position="203"/>
        <end position="227"/>
    </location>
</feature>
<keyword evidence="2" id="KW-0813">Transport</keyword>
<evidence type="ECO:0000313" key="10">
    <source>
        <dbReference type="Proteomes" id="UP000645257"/>
    </source>
</evidence>
<dbReference type="Proteomes" id="UP000645257">
    <property type="component" value="Unassembled WGS sequence"/>
</dbReference>
<reference evidence="9" key="1">
    <citation type="journal article" date="2014" name="Int. J. Syst. Evol. Microbiol.">
        <title>Complete genome sequence of Corynebacterium casei LMG S-19264T (=DSM 44701T), isolated from a smear-ripened cheese.</title>
        <authorList>
            <consortium name="US DOE Joint Genome Institute (JGI-PGF)"/>
            <person name="Walter F."/>
            <person name="Albersmeier A."/>
            <person name="Kalinowski J."/>
            <person name="Ruckert C."/>
        </authorList>
    </citation>
    <scope>NUCLEOTIDE SEQUENCE</scope>
    <source>
        <strain evidence="9">KCTC 32182</strain>
    </source>
</reference>
<feature type="transmembrane region" description="Helical" evidence="7">
    <location>
        <begin position="171"/>
        <end position="191"/>
    </location>
</feature>
<feature type="transmembrane region" description="Helical" evidence="7">
    <location>
        <begin position="67"/>
        <end position="88"/>
    </location>
</feature>
<evidence type="ECO:0000256" key="4">
    <source>
        <dbReference type="ARBA" id="ARBA00022692"/>
    </source>
</evidence>
<keyword evidence="10" id="KW-1185">Reference proteome</keyword>
<organism evidence="9 10">
    <name type="scientific">Paludibacterium paludis</name>
    <dbReference type="NCBI Taxonomy" id="1225769"/>
    <lineage>
        <taxon>Bacteria</taxon>
        <taxon>Pseudomonadati</taxon>
        <taxon>Pseudomonadota</taxon>
        <taxon>Betaproteobacteria</taxon>
        <taxon>Neisseriales</taxon>
        <taxon>Chromobacteriaceae</taxon>
        <taxon>Paludibacterium</taxon>
    </lineage>
</organism>
<evidence type="ECO:0000256" key="1">
    <source>
        <dbReference type="ARBA" id="ARBA00004651"/>
    </source>
</evidence>
<dbReference type="InterPro" id="IPR050367">
    <property type="entry name" value="APC_superfamily"/>
</dbReference>
<protein>
    <submittedName>
        <fullName evidence="9">Transporter</fullName>
    </submittedName>
</protein>
<dbReference type="Pfam" id="PF13520">
    <property type="entry name" value="AA_permease_2"/>
    <property type="match status" value="1"/>
</dbReference>
<dbReference type="InterPro" id="IPR002293">
    <property type="entry name" value="AA/rel_permease1"/>
</dbReference>
<keyword evidence="5 7" id="KW-1133">Transmembrane helix</keyword>
<gene>
    <name evidence="9" type="ORF">GCM10011289_13200</name>
</gene>
<evidence type="ECO:0000256" key="7">
    <source>
        <dbReference type="SAM" id="Phobius"/>
    </source>
</evidence>
<feature type="transmembrane region" description="Helical" evidence="7">
    <location>
        <begin position="304"/>
        <end position="324"/>
    </location>
</feature>
<evidence type="ECO:0000256" key="2">
    <source>
        <dbReference type="ARBA" id="ARBA00022448"/>
    </source>
</evidence>
<accession>A0A918U8Z8</accession>
<evidence type="ECO:0000256" key="3">
    <source>
        <dbReference type="ARBA" id="ARBA00022475"/>
    </source>
</evidence>
<evidence type="ECO:0000256" key="6">
    <source>
        <dbReference type="ARBA" id="ARBA00023136"/>
    </source>
</evidence>